<sequence>MECQVICQILDVYYVEISFKLLSASATIVLDSDPSSRLRPPPVSSASFAPDGTTATSLLFQASPATMRQA</sequence>
<accession>A0A5J4V8V6</accession>
<dbReference type="EMBL" id="SNRW01008805">
    <property type="protein sequence ID" value="KAA6378956.1"/>
    <property type="molecule type" value="Genomic_DNA"/>
</dbReference>
<proteinExistence type="predicted"/>
<evidence type="ECO:0000256" key="1">
    <source>
        <dbReference type="SAM" id="MobiDB-lite"/>
    </source>
</evidence>
<reference evidence="2 3" key="1">
    <citation type="submission" date="2019-03" db="EMBL/GenBank/DDBJ databases">
        <title>Single cell metagenomics reveals metabolic interactions within the superorganism composed of flagellate Streblomastix strix and complex community of Bacteroidetes bacteria on its surface.</title>
        <authorList>
            <person name="Treitli S.C."/>
            <person name="Kolisko M."/>
            <person name="Husnik F."/>
            <person name="Keeling P."/>
            <person name="Hampl V."/>
        </authorList>
    </citation>
    <scope>NUCLEOTIDE SEQUENCE [LARGE SCALE GENOMIC DNA]</scope>
    <source>
        <strain evidence="2">ST1C</strain>
    </source>
</reference>
<evidence type="ECO:0000313" key="2">
    <source>
        <dbReference type="EMBL" id="KAA6378956.1"/>
    </source>
</evidence>
<comment type="caution">
    <text evidence="2">The sequence shown here is derived from an EMBL/GenBank/DDBJ whole genome shotgun (WGS) entry which is preliminary data.</text>
</comment>
<dbReference type="Proteomes" id="UP000324800">
    <property type="component" value="Unassembled WGS sequence"/>
</dbReference>
<name>A0A5J4V8V6_9EUKA</name>
<gene>
    <name evidence="2" type="ORF">EZS28_025516</name>
</gene>
<organism evidence="2 3">
    <name type="scientific">Streblomastix strix</name>
    <dbReference type="NCBI Taxonomy" id="222440"/>
    <lineage>
        <taxon>Eukaryota</taxon>
        <taxon>Metamonada</taxon>
        <taxon>Preaxostyla</taxon>
        <taxon>Oxymonadida</taxon>
        <taxon>Streblomastigidae</taxon>
        <taxon>Streblomastix</taxon>
    </lineage>
</organism>
<evidence type="ECO:0000313" key="3">
    <source>
        <dbReference type="Proteomes" id="UP000324800"/>
    </source>
</evidence>
<protein>
    <submittedName>
        <fullName evidence="2">Uncharacterized protein</fullName>
    </submittedName>
</protein>
<feature type="region of interest" description="Disordered" evidence="1">
    <location>
        <begin position="32"/>
        <end position="51"/>
    </location>
</feature>
<dbReference type="AlphaFoldDB" id="A0A5J4V8V6"/>